<proteinExistence type="predicted"/>
<reference evidence="2" key="1">
    <citation type="submission" date="2011-10" db="EMBL/GenBank/DDBJ databases">
        <title>The complete genome of chromosome of Thermovirga lienii DSM 17291.</title>
        <authorList>
            <consortium name="US DOE Joint Genome Institute (JGI-PGF)"/>
            <person name="Lucas S."/>
            <person name="Copeland A."/>
            <person name="Lapidus A."/>
            <person name="Glavina del Rio T."/>
            <person name="Dalin E."/>
            <person name="Tice H."/>
            <person name="Bruce D."/>
            <person name="Goodwin L."/>
            <person name="Pitluck S."/>
            <person name="Peters L."/>
            <person name="Mikhailova N."/>
            <person name="Saunders E."/>
            <person name="Kyrpides N."/>
            <person name="Mavromatis K."/>
            <person name="Ivanova N."/>
            <person name="Last F.I."/>
            <person name="Brettin T."/>
            <person name="Detter J.C."/>
            <person name="Han C."/>
            <person name="Larimer F."/>
            <person name="Land M."/>
            <person name="Hauser L."/>
            <person name="Markowitz V."/>
            <person name="Cheng J.-F."/>
            <person name="Hugenholtz P."/>
            <person name="Woyke T."/>
            <person name="Wu D."/>
            <person name="Spring S."/>
            <person name="Schroeder M."/>
            <person name="Brambilla E.-M."/>
            <person name="Klenk H.-P."/>
            <person name="Eisen J.A."/>
        </authorList>
    </citation>
    <scope>NUCLEOTIDE SEQUENCE [LARGE SCALE GENOMIC DNA]</scope>
    <source>
        <strain evidence="2">ATCC BAA-1197 / DSM 17291 / Cas60314</strain>
    </source>
</reference>
<dbReference type="HOGENOM" id="CLU_1544605_0_0_0"/>
<reference evidence="1 2" key="2">
    <citation type="journal article" date="2012" name="Stand. Genomic Sci.">
        <title>Genome sequence of the moderately thermophilic, amino-acid-degrading and sulfur-reducing bacterium Thermovirga lienii type strain (Cas60314(T)).</title>
        <authorList>
            <person name="Goker M."/>
            <person name="Saunders E."/>
            <person name="Lapidus A."/>
            <person name="Nolan M."/>
            <person name="Lucas S."/>
            <person name="Hammon N."/>
            <person name="Deshpande S."/>
            <person name="Cheng J.F."/>
            <person name="Han C."/>
            <person name="Tapia R."/>
            <person name="Goodwin L.A."/>
            <person name="Pitluck S."/>
            <person name="Liolios K."/>
            <person name="Mavromatis K."/>
            <person name="Pagani I."/>
            <person name="Ivanova N."/>
            <person name="Mikhailova N."/>
            <person name="Pati A."/>
            <person name="Chen A."/>
            <person name="Palaniappan K."/>
            <person name="Land M."/>
            <person name="Chang Y.J."/>
            <person name="Jeffries C.D."/>
            <person name="Brambilla E.M."/>
            <person name="Rohde M."/>
            <person name="Spring S."/>
            <person name="Detter J.C."/>
            <person name="Woyke T."/>
            <person name="Bristow J."/>
            <person name="Eisen J.A."/>
            <person name="Markowitz V."/>
            <person name="Hugenholtz P."/>
            <person name="Kyrpides N.C."/>
            <person name="Klenk H.P."/>
        </authorList>
    </citation>
    <scope>NUCLEOTIDE SEQUENCE [LARGE SCALE GENOMIC DNA]</scope>
    <source>
        <strain evidence="2">ATCC BAA-1197 / DSM 17291 / Cas60314</strain>
    </source>
</reference>
<name>G7V6T5_THELD</name>
<gene>
    <name evidence="1" type="ordered locus">Tlie_0305</name>
</gene>
<dbReference type="EMBL" id="CP003096">
    <property type="protein sequence ID" value="AER66044.1"/>
    <property type="molecule type" value="Genomic_DNA"/>
</dbReference>
<keyword evidence="2" id="KW-1185">Reference proteome</keyword>
<dbReference type="STRING" id="580340.Tlie_0305"/>
<evidence type="ECO:0000313" key="2">
    <source>
        <dbReference type="Proteomes" id="UP000005868"/>
    </source>
</evidence>
<dbReference type="Proteomes" id="UP000005868">
    <property type="component" value="Chromosome"/>
</dbReference>
<dbReference type="eggNOG" id="ENOG50336R9">
    <property type="taxonomic scope" value="Bacteria"/>
</dbReference>
<dbReference type="KEGG" id="tli:Tlie_0305"/>
<evidence type="ECO:0000313" key="1">
    <source>
        <dbReference type="EMBL" id="AER66044.1"/>
    </source>
</evidence>
<sequence length="193" mass="22858">MTRRNIYKHTIDLRKLNIKNAEREEFIKKLEEIPYRGYEVEDISDGRKIVIVKPGGKQSFGRIRKEDFFVFIYDPKEQTLWQITHKQVYDDILEKSRENPKETIKILEAFERVYNGVDPDDILKDTSFENPIGENPEALLKAYKWIWGQEDVNYPTGKGRAMSWEGWEKDGDNWIKTGTGLEDLLEKLKKDEK</sequence>
<dbReference type="AlphaFoldDB" id="G7V6T5"/>
<protein>
    <submittedName>
        <fullName evidence="1">Uncharacterized protein</fullName>
    </submittedName>
</protein>
<organism evidence="1 2">
    <name type="scientific">Thermovirga lienii (strain ATCC BAA-1197 / DSM 17291 / Cas60314)</name>
    <dbReference type="NCBI Taxonomy" id="580340"/>
    <lineage>
        <taxon>Bacteria</taxon>
        <taxon>Thermotogati</taxon>
        <taxon>Synergistota</taxon>
        <taxon>Synergistia</taxon>
        <taxon>Synergistales</taxon>
        <taxon>Thermovirgaceae</taxon>
        <taxon>Thermovirga</taxon>
    </lineage>
</organism>
<accession>G7V6T5</accession>